<dbReference type="RefSeq" id="WP_163711001.1">
    <property type="nucleotide sequence ID" value="NZ_BLLA01000001.1"/>
</dbReference>
<dbReference type="SUPFAM" id="SSF56112">
    <property type="entry name" value="Protein kinase-like (PK-like)"/>
    <property type="match status" value="1"/>
</dbReference>
<reference evidence="2 3" key="1">
    <citation type="journal article" date="2019" name="Emerg. Microbes Infect.">
        <title>Comprehensive subspecies identification of 175 nontuberculous mycobacteria species based on 7547 genomic profiles.</title>
        <authorList>
            <person name="Matsumoto Y."/>
            <person name="Kinjo T."/>
            <person name="Motooka D."/>
            <person name="Nabeya D."/>
            <person name="Jung N."/>
            <person name="Uechi K."/>
            <person name="Horii T."/>
            <person name="Iida T."/>
            <person name="Fujita J."/>
            <person name="Nakamura S."/>
        </authorList>
    </citation>
    <scope>NUCLEOTIDE SEQUENCE [LARGE SCALE GENOMIC DNA]</scope>
    <source>
        <strain evidence="2 3">JCM 30726</strain>
    </source>
</reference>
<feature type="domain" description="Aminoglycoside phosphotransferase" evidence="1">
    <location>
        <begin position="23"/>
        <end position="237"/>
    </location>
</feature>
<comment type="caution">
    <text evidence="2">The sequence shown here is derived from an EMBL/GenBank/DDBJ whole genome shotgun (WGS) entry which is preliminary data.</text>
</comment>
<dbReference type="Pfam" id="PF01636">
    <property type="entry name" value="APH"/>
    <property type="match status" value="1"/>
</dbReference>
<dbReference type="Gene3D" id="3.90.1200.10">
    <property type="match status" value="1"/>
</dbReference>
<dbReference type="InterPro" id="IPR011009">
    <property type="entry name" value="Kinase-like_dom_sf"/>
</dbReference>
<keyword evidence="2" id="KW-0808">Transferase</keyword>
<dbReference type="Proteomes" id="UP000465301">
    <property type="component" value="Unassembled WGS sequence"/>
</dbReference>
<dbReference type="Gene3D" id="3.30.200.20">
    <property type="entry name" value="Phosphorylase Kinase, domain 1"/>
    <property type="match status" value="1"/>
</dbReference>
<dbReference type="InterPro" id="IPR002575">
    <property type="entry name" value="Aminoglycoside_PTrfase"/>
</dbReference>
<dbReference type="PANTHER" id="PTHR21310">
    <property type="entry name" value="AMINOGLYCOSIDE PHOSPHOTRANSFERASE-RELATED-RELATED"/>
    <property type="match status" value="1"/>
</dbReference>
<accession>A0A7I9Z8F7</accession>
<dbReference type="EMBL" id="BLLA01000001">
    <property type="protein sequence ID" value="GFG97156.1"/>
    <property type="molecule type" value="Genomic_DNA"/>
</dbReference>
<sequence length="321" mass="34655">MSRAELDLDELRARLAGAGVTDVAPLSGGASSLTFGGDLDGRRVVIKVAPPGVEPVAHRDVLRQARILKALGATSVPVPDVLREDPGEPPGTPPLYVMSQVDGDCVEPLFDGCAPFEGVTDRYRNACRTMAALHRLSPTELGLGSEPVTDPVAEVHRWSDTLRTVDPALAPDWPKVRDALLACAPSAMAPTVVHGDFRLGNLLATGSRVNAVVDWEIWSIGDPRIDVGWFLINCDPDTYRRAPAPDGIAPPTADLAELYERELGCEVSDLGWFTALACYKSVATWSLIVKHNRRRRSPRAELEAMAATLPRLLARAESMLD</sequence>
<dbReference type="AlphaFoldDB" id="A0A7I9Z8F7"/>
<organism evidence="2 3">
    <name type="scientific">Mycobacterium timonense</name>
    <dbReference type="NCBI Taxonomy" id="701043"/>
    <lineage>
        <taxon>Bacteria</taxon>
        <taxon>Bacillati</taxon>
        <taxon>Actinomycetota</taxon>
        <taxon>Actinomycetes</taxon>
        <taxon>Mycobacteriales</taxon>
        <taxon>Mycobacteriaceae</taxon>
        <taxon>Mycobacterium</taxon>
        <taxon>Mycobacterium avium complex (MAC)</taxon>
    </lineage>
</organism>
<protein>
    <submittedName>
        <fullName evidence="2">Aminoglycoside phosphotransferase</fullName>
    </submittedName>
</protein>
<evidence type="ECO:0000313" key="2">
    <source>
        <dbReference type="EMBL" id="GFG97156.1"/>
    </source>
</evidence>
<evidence type="ECO:0000313" key="3">
    <source>
        <dbReference type="Proteomes" id="UP000465301"/>
    </source>
</evidence>
<dbReference type="InterPro" id="IPR041726">
    <property type="entry name" value="ACAD10_11_N"/>
</dbReference>
<dbReference type="InterPro" id="IPR051678">
    <property type="entry name" value="AGP_Transferase"/>
</dbReference>
<dbReference type="CDD" id="cd05154">
    <property type="entry name" value="ACAD10_11_N-like"/>
    <property type="match status" value="1"/>
</dbReference>
<gene>
    <name evidence="2" type="ORF">MTIM_30350</name>
</gene>
<evidence type="ECO:0000259" key="1">
    <source>
        <dbReference type="Pfam" id="PF01636"/>
    </source>
</evidence>
<dbReference type="GO" id="GO:0016740">
    <property type="term" value="F:transferase activity"/>
    <property type="evidence" value="ECO:0007669"/>
    <property type="project" value="UniProtKB-KW"/>
</dbReference>
<proteinExistence type="predicted"/>
<dbReference type="PANTHER" id="PTHR21310:SF40">
    <property type="entry name" value="AMINOGLYCOSIDE PHOSPHOTRANSFERASE DOMAIN-CONTAINING PROTEIN-RELATED"/>
    <property type="match status" value="1"/>
</dbReference>
<keyword evidence="3" id="KW-1185">Reference proteome</keyword>
<name>A0A7I9Z8F7_9MYCO</name>